<protein>
    <submittedName>
        <fullName evidence="1">Uncharacterized protein</fullName>
    </submittedName>
</protein>
<dbReference type="EMBL" id="GL348720">
    <property type="protein sequence ID" value="EFH42267.1"/>
    <property type="molecule type" value="Genomic_DNA"/>
</dbReference>
<dbReference type="Proteomes" id="UP000008694">
    <property type="component" value="Unassembled WGS sequence"/>
</dbReference>
<keyword evidence="2" id="KW-1185">Reference proteome</keyword>
<gene>
    <name evidence="1" type="ORF">ARALYDRAFT_918502</name>
</gene>
<accession>D7MTM5</accession>
<reference evidence="2" key="1">
    <citation type="journal article" date="2011" name="Nat. Genet.">
        <title>The Arabidopsis lyrata genome sequence and the basis of rapid genome size change.</title>
        <authorList>
            <person name="Hu T.T."/>
            <person name="Pattyn P."/>
            <person name="Bakker E.G."/>
            <person name="Cao J."/>
            <person name="Cheng J.-F."/>
            <person name="Clark R.M."/>
            <person name="Fahlgren N."/>
            <person name="Fawcett J.A."/>
            <person name="Grimwood J."/>
            <person name="Gundlach H."/>
            <person name="Haberer G."/>
            <person name="Hollister J.D."/>
            <person name="Ossowski S."/>
            <person name="Ottilar R.P."/>
            <person name="Salamov A.A."/>
            <person name="Schneeberger K."/>
            <person name="Spannagl M."/>
            <person name="Wang X."/>
            <person name="Yang L."/>
            <person name="Nasrallah M.E."/>
            <person name="Bergelson J."/>
            <person name="Carrington J.C."/>
            <person name="Gaut B.S."/>
            <person name="Schmutz J."/>
            <person name="Mayer K.F.X."/>
            <person name="Van de Peer Y."/>
            <person name="Grigoriev I.V."/>
            <person name="Nordborg M."/>
            <person name="Weigel D."/>
            <person name="Guo Y.-L."/>
        </authorList>
    </citation>
    <scope>NUCLEOTIDE SEQUENCE [LARGE SCALE GENOMIC DNA]</scope>
    <source>
        <strain evidence="2">cv. MN47</strain>
    </source>
</reference>
<dbReference type="HOGENOM" id="CLU_118779_0_0_1"/>
<evidence type="ECO:0000313" key="1">
    <source>
        <dbReference type="EMBL" id="EFH42267.1"/>
    </source>
</evidence>
<name>D7MTM5_ARALL</name>
<dbReference type="Gramene" id="scaffold_801902.1">
    <property type="protein sequence ID" value="scaffold_801902.1"/>
    <property type="gene ID" value="scaffold_801902.1"/>
</dbReference>
<organism evidence="2">
    <name type="scientific">Arabidopsis lyrata subsp. lyrata</name>
    <name type="common">Lyre-leaved rock-cress</name>
    <dbReference type="NCBI Taxonomy" id="81972"/>
    <lineage>
        <taxon>Eukaryota</taxon>
        <taxon>Viridiplantae</taxon>
        <taxon>Streptophyta</taxon>
        <taxon>Embryophyta</taxon>
        <taxon>Tracheophyta</taxon>
        <taxon>Spermatophyta</taxon>
        <taxon>Magnoliopsida</taxon>
        <taxon>eudicotyledons</taxon>
        <taxon>Gunneridae</taxon>
        <taxon>Pentapetalae</taxon>
        <taxon>rosids</taxon>
        <taxon>malvids</taxon>
        <taxon>Brassicales</taxon>
        <taxon>Brassicaceae</taxon>
        <taxon>Camelineae</taxon>
        <taxon>Arabidopsis</taxon>
    </lineage>
</organism>
<dbReference type="AlphaFoldDB" id="D7MTM5"/>
<sequence length="199" mass="22775">MGYSFPIEVELPKLLYKIGHEPNQTDVKINQHANYEYVKHVKNILSKNVASYMMKTKYDIHGFPLALHIWILESIPMLQTAYSCISLIERPTAFLCEKYTSLPSPQLSQIQNIEASNHLNVFCILPSIPDDPEDKVSLEDEDDPELSLLVELLGKGYKMKSDDWIKRTLDVGAVIEEVAMIQCHSMRIEDFSKLCDQDS</sequence>
<proteinExistence type="predicted"/>
<evidence type="ECO:0000313" key="2">
    <source>
        <dbReference type="Proteomes" id="UP000008694"/>
    </source>
</evidence>